<feature type="transmembrane region" description="Helical" evidence="1">
    <location>
        <begin position="48"/>
        <end position="65"/>
    </location>
</feature>
<proteinExistence type="predicted"/>
<keyword evidence="1" id="KW-1133">Transmembrane helix</keyword>
<dbReference type="EMBL" id="ML996088">
    <property type="protein sequence ID" value="KAF2151012.1"/>
    <property type="molecule type" value="Genomic_DNA"/>
</dbReference>
<comment type="caution">
    <text evidence="2">The sequence shown here is derived from an EMBL/GenBank/DDBJ whole genome shotgun (WGS) entry which is preliminary data.</text>
</comment>
<organism evidence="2 3">
    <name type="scientific">Myriangium duriaei CBS 260.36</name>
    <dbReference type="NCBI Taxonomy" id="1168546"/>
    <lineage>
        <taxon>Eukaryota</taxon>
        <taxon>Fungi</taxon>
        <taxon>Dikarya</taxon>
        <taxon>Ascomycota</taxon>
        <taxon>Pezizomycotina</taxon>
        <taxon>Dothideomycetes</taxon>
        <taxon>Dothideomycetidae</taxon>
        <taxon>Myriangiales</taxon>
        <taxon>Myriangiaceae</taxon>
        <taxon>Myriangium</taxon>
    </lineage>
</organism>
<evidence type="ECO:0000313" key="2">
    <source>
        <dbReference type="EMBL" id="KAF2151012.1"/>
    </source>
</evidence>
<accession>A0A9P4IW31</accession>
<dbReference type="AlphaFoldDB" id="A0A9P4IW31"/>
<keyword evidence="1" id="KW-0812">Transmembrane</keyword>
<name>A0A9P4IW31_9PEZI</name>
<evidence type="ECO:0000313" key="3">
    <source>
        <dbReference type="Proteomes" id="UP000799439"/>
    </source>
</evidence>
<reference evidence="2" key="1">
    <citation type="journal article" date="2020" name="Stud. Mycol.">
        <title>101 Dothideomycetes genomes: a test case for predicting lifestyles and emergence of pathogens.</title>
        <authorList>
            <person name="Haridas S."/>
            <person name="Albert R."/>
            <person name="Binder M."/>
            <person name="Bloem J."/>
            <person name="Labutti K."/>
            <person name="Salamov A."/>
            <person name="Andreopoulos B."/>
            <person name="Baker S."/>
            <person name="Barry K."/>
            <person name="Bills G."/>
            <person name="Bluhm B."/>
            <person name="Cannon C."/>
            <person name="Castanera R."/>
            <person name="Culley D."/>
            <person name="Daum C."/>
            <person name="Ezra D."/>
            <person name="Gonzalez J."/>
            <person name="Henrissat B."/>
            <person name="Kuo A."/>
            <person name="Liang C."/>
            <person name="Lipzen A."/>
            <person name="Lutzoni F."/>
            <person name="Magnuson J."/>
            <person name="Mondo S."/>
            <person name="Nolan M."/>
            <person name="Ohm R."/>
            <person name="Pangilinan J."/>
            <person name="Park H.-J."/>
            <person name="Ramirez L."/>
            <person name="Alfaro M."/>
            <person name="Sun H."/>
            <person name="Tritt A."/>
            <person name="Yoshinaga Y."/>
            <person name="Zwiers L.-H."/>
            <person name="Turgeon B."/>
            <person name="Goodwin S."/>
            <person name="Spatafora J."/>
            <person name="Crous P."/>
            <person name="Grigoriev I."/>
        </authorList>
    </citation>
    <scope>NUCLEOTIDE SEQUENCE</scope>
    <source>
        <strain evidence="2">CBS 260.36</strain>
    </source>
</reference>
<protein>
    <submittedName>
        <fullName evidence="2">Uncharacterized protein</fullName>
    </submittedName>
</protein>
<keyword evidence="1" id="KW-0472">Membrane</keyword>
<sequence>MMRCCAGRSHLPQCPCQSIIDSIGPSISAQQSMLVGASMAVASFSRHQGIMLIIVTYGCLLVWSLSRLGRHRALAAISTLQGSKECCRSATSL</sequence>
<evidence type="ECO:0000256" key="1">
    <source>
        <dbReference type="SAM" id="Phobius"/>
    </source>
</evidence>
<keyword evidence="3" id="KW-1185">Reference proteome</keyword>
<gene>
    <name evidence="2" type="ORF">K461DRAFT_165103</name>
</gene>
<dbReference type="Proteomes" id="UP000799439">
    <property type="component" value="Unassembled WGS sequence"/>
</dbReference>